<dbReference type="RefSeq" id="XP_007320840.1">
    <property type="nucleotide sequence ID" value="XM_007320778.1"/>
</dbReference>
<dbReference type="HOGENOM" id="CLU_033666_12_0_1"/>
<dbReference type="AlphaFoldDB" id="F8P454"/>
<sequence length="100" mass="11892">QDNDPKHTCRKAKDWLEEQAFNAIIWPAQSPDLNPIEHFKRKLARVNMKRTSLPQNITELWDVLMDEWGYIEMDYIDNLFKSTQRQIGALLDDKRGAEKY</sequence>
<dbReference type="InterPro" id="IPR036397">
    <property type="entry name" value="RNaseH_sf"/>
</dbReference>
<feature type="domain" description="Tc1-like transposase DDE" evidence="1">
    <location>
        <begin position="2"/>
        <end position="46"/>
    </location>
</feature>
<dbReference type="Pfam" id="PF13358">
    <property type="entry name" value="DDE_3"/>
    <property type="match status" value="1"/>
</dbReference>
<dbReference type="InterPro" id="IPR038717">
    <property type="entry name" value="Tc1-like_DDE_dom"/>
</dbReference>
<dbReference type="KEGG" id="sla:SERLADRAFT_350783"/>
<dbReference type="EMBL" id="GL945437">
    <property type="protein sequence ID" value="EGO22302.1"/>
    <property type="molecule type" value="Genomic_DNA"/>
</dbReference>
<evidence type="ECO:0000313" key="2">
    <source>
        <dbReference type="EMBL" id="EGO22302.1"/>
    </source>
</evidence>
<evidence type="ECO:0000259" key="1">
    <source>
        <dbReference type="Pfam" id="PF13358"/>
    </source>
</evidence>
<feature type="non-terminal residue" evidence="2">
    <location>
        <position position="1"/>
    </location>
</feature>
<organism>
    <name type="scientific">Serpula lacrymans var. lacrymans (strain S7.9)</name>
    <name type="common">Dry rot fungus</name>
    <dbReference type="NCBI Taxonomy" id="578457"/>
    <lineage>
        <taxon>Eukaryota</taxon>
        <taxon>Fungi</taxon>
        <taxon>Dikarya</taxon>
        <taxon>Basidiomycota</taxon>
        <taxon>Agaricomycotina</taxon>
        <taxon>Agaricomycetes</taxon>
        <taxon>Agaricomycetidae</taxon>
        <taxon>Boletales</taxon>
        <taxon>Coniophorineae</taxon>
        <taxon>Serpulaceae</taxon>
        <taxon>Serpula</taxon>
    </lineage>
</organism>
<dbReference type="OrthoDB" id="2683046at2759"/>
<dbReference type="GO" id="GO:0003676">
    <property type="term" value="F:nucleic acid binding"/>
    <property type="evidence" value="ECO:0007669"/>
    <property type="project" value="InterPro"/>
</dbReference>
<protein>
    <recommendedName>
        <fullName evidence="1">Tc1-like transposase DDE domain-containing protein</fullName>
    </recommendedName>
</protein>
<dbReference type="GeneID" id="18809272"/>
<reference evidence="2" key="1">
    <citation type="submission" date="2011-04" db="EMBL/GenBank/DDBJ databases">
        <title>Evolution of plant cell wall degrading machinery underlies the functional diversity of forest fungi.</title>
        <authorList>
            <consortium name="US DOE Joint Genome Institute (JGI-PGF)"/>
            <person name="Eastwood D.C."/>
            <person name="Floudas D."/>
            <person name="Binder M."/>
            <person name="Majcherczyk A."/>
            <person name="Schneider P."/>
            <person name="Aerts A."/>
            <person name="Asiegbu F.O."/>
            <person name="Baker S.E."/>
            <person name="Barry K."/>
            <person name="Bendiksby M."/>
            <person name="Blumentritt M."/>
            <person name="Coutinho P.M."/>
            <person name="Cullen D."/>
            <person name="Cullen D."/>
            <person name="Gathman A."/>
            <person name="Goodell B."/>
            <person name="Henrissat B."/>
            <person name="Ihrmark K."/>
            <person name="Kauserud H."/>
            <person name="Kohler A."/>
            <person name="LaButti K."/>
            <person name="Lapidus A."/>
            <person name="Lavin J.L."/>
            <person name="Lee Y.-H."/>
            <person name="Lindquist E."/>
            <person name="Lilly W."/>
            <person name="Lucas S."/>
            <person name="Morin E."/>
            <person name="Murat C."/>
            <person name="Oguiza J.A."/>
            <person name="Park J."/>
            <person name="Pisabarro A.G."/>
            <person name="Riley R."/>
            <person name="Rosling A."/>
            <person name="Salamov A."/>
            <person name="Schmidt O."/>
            <person name="Schmutz J."/>
            <person name="Skrede I."/>
            <person name="Stenlid J."/>
            <person name="Wiebenga A."/>
            <person name="Xie X."/>
            <person name="Kues U."/>
            <person name="Hibbett D.S."/>
            <person name="Hoffmeister D."/>
            <person name="Hogberg N."/>
            <person name="Martin F."/>
            <person name="Grigoriev I.V."/>
            <person name="Watkinson S.C."/>
        </authorList>
    </citation>
    <scope>NUCLEOTIDE SEQUENCE</scope>
    <source>
        <strain evidence="2">S7.9</strain>
    </source>
</reference>
<dbReference type="Proteomes" id="UP000008064">
    <property type="component" value="Unassembled WGS sequence"/>
</dbReference>
<proteinExistence type="predicted"/>
<name>F8P454_SERL9</name>
<gene>
    <name evidence="2" type="ORF">SERLADRAFT_350783</name>
</gene>
<accession>F8P454</accession>
<dbReference type="Gene3D" id="3.30.420.10">
    <property type="entry name" value="Ribonuclease H-like superfamily/Ribonuclease H"/>
    <property type="match status" value="1"/>
</dbReference>